<keyword evidence="2" id="KW-1185">Reference proteome</keyword>
<name>A0A4R8W4H6_9MICO</name>
<protein>
    <submittedName>
        <fullName evidence="1">DUF3223 domain-containing protein</fullName>
    </submittedName>
</protein>
<dbReference type="AlphaFoldDB" id="A0A4R8W4H6"/>
<evidence type="ECO:0000313" key="2">
    <source>
        <dbReference type="Proteomes" id="UP000297907"/>
    </source>
</evidence>
<accession>A0A4R8W4H6</accession>
<dbReference type="Proteomes" id="UP000297907">
    <property type="component" value="Unassembled WGS sequence"/>
</dbReference>
<sequence length="144" mass="16358">MAIPFVIPSMSFRSRTAAKNYIRDNILRAYELRTRIPAGPHDQLLREVLRLHSDAEEKIGPGTDYFYVQETWRLPGREAVGRDQRAIIVVRSDATERDWSYWHVIDQPGKRPTSRVLSPLRLRTVGSGGGTLTSLPESRLCTAP</sequence>
<proteinExistence type="predicted"/>
<dbReference type="Pfam" id="PF11523">
    <property type="entry name" value="DUF3223"/>
    <property type="match status" value="1"/>
</dbReference>
<reference evidence="1 2" key="1">
    <citation type="submission" date="2019-03" db="EMBL/GenBank/DDBJ databases">
        <title>Genomics of glacier-inhabiting Cryobacterium strains.</title>
        <authorList>
            <person name="Liu Q."/>
            <person name="Xin Y.-H."/>
        </authorList>
    </citation>
    <scope>NUCLEOTIDE SEQUENCE [LARGE SCALE GENOMIC DNA]</scope>
    <source>
        <strain evidence="1 2">RHLS22-1</strain>
    </source>
</reference>
<gene>
    <name evidence="1" type="ORF">E3O42_10235</name>
</gene>
<dbReference type="RefSeq" id="WP_134453851.1">
    <property type="nucleotide sequence ID" value="NZ_SOFL01000034.1"/>
</dbReference>
<dbReference type="Gene3D" id="3.10.450.40">
    <property type="match status" value="1"/>
</dbReference>
<organism evidence="1 2">
    <name type="scientific">Cryobacterium adonitolivorans</name>
    <dbReference type="NCBI Taxonomy" id="1259189"/>
    <lineage>
        <taxon>Bacteria</taxon>
        <taxon>Bacillati</taxon>
        <taxon>Actinomycetota</taxon>
        <taxon>Actinomycetes</taxon>
        <taxon>Micrococcales</taxon>
        <taxon>Microbacteriaceae</taxon>
        <taxon>Cryobacterium</taxon>
    </lineage>
</organism>
<evidence type="ECO:0000313" key="1">
    <source>
        <dbReference type="EMBL" id="TFC01486.1"/>
    </source>
</evidence>
<comment type="caution">
    <text evidence="1">The sequence shown here is derived from an EMBL/GenBank/DDBJ whole genome shotgun (WGS) entry which is preliminary data.</text>
</comment>
<dbReference type="OrthoDB" id="5076628at2"/>
<dbReference type="EMBL" id="SOFL01000034">
    <property type="protein sequence ID" value="TFC01486.1"/>
    <property type="molecule type" value="Genomic_DNA"/>
</dbReference>